<name>A0A810N3I0_9ACTN</name>
<organism evidence="5 6">
    <name type="scientific">Polymorphospora rubra</name>
    <dbReference type="NCBI Taxonomy" id="338584"/>
    <lineage>
        <taxon>Bacteria</taxon>
        <taxon>Bacillati</taxon>
        <taxon>Actinomycetota</taxon>
        <taxon>Actinomycetes</taxon>
        <taxon>Micromonosporales</taxon>
        <taxon>Micromonosporaceae</taxon>
        <taxon>Polymorphospora</taxon>
    </lineage>
</organism>
<feature type="binding site" evidence="3">
    <location>
        <position position="146"/>
    </location>
    <ligand>
        <name>a divalent metal cation</name>
        <dbReference type="ChEBI" id="CHEBI:60240"/>
        <label>1</label>
    </ligand>
</feature>
<dbReference type="InterPro" id="IPR015991">
    <property type="entry name" value="TatD/YcfH-like"/>
</dbReference>
<keyword evidence="1 3" id="KW-0479">Metal-binding</keyword>
<feature type="region of interest" description="Disordered" evidence="4">
    <location>
        <begin position="1"/>
        <end position="65"/>
    </location>
</feature>
<evidence type="ECO:0000256" key="4">
    <source>
        <dbReference type="SAM" id="MobiDB-lite"/>
    </source>
</evidence>
<proteinExistence type="predicted"/>
<feature type="compositionally biased region" description="Basic and acidic residues" evidence="4">
    <location>
        <begin position="9"/>
        <end position="21"/>
    </location>
</feature>
<keyword evidence="2" id="KW-0378">Hydrolase</keyword>
<dbReference type="Gene3D" id="3.20.20.140">
    <property type="entry name" value="Metal-dependent hydrolases"/>
    <property type="match status" value="1"/>
</dbReference>
<accession>A0A810N3I0</accession>
<dbReference type="SUPFAM" id="SSF51556">
    <property type="entry name" value="Metallo-dependent hydrolases"/>
    <property type="match status" value="1"/>
</dbReference>
<dbReference type="PANTHER" id="PTHR46124:SF2">
    <property type="entry name" value="D-AMINOACYL-TRNA DEACYLASE"/>
    <property type="match status" value="1"/>
</dbReference>
<dbReference type="GO" id="GO:0004536">
    <property type="term" value="F:DNA nuclease activity"/>
    <property type="evidence" value="ECO:0007669"/>
    <property type="project" value="InterPro"/>
</dbReference>
<dbReference type="FunFam" id="3.20.20.140:FF:000005">
    <property type="entry name" value="TatD family hydrolase"/>
    <property type="match status" value="1"/>
</dbReference>
<dbReference type="PROSITE" id="PS01091">
    <property type="entry name" value="TATD_3"/>
    <property type="match status" value="1"/>
</dbReference>
<evidence type="ECO:0000313" key="5">
    <source>
        <dbReference type="EMBL" id="BCJ66273.1"/>
    </source>
</evidence>
<evidence type="ECO:0000256" key="1">
    <source>
        <dbReference type="ARBA" id="ARBA00022723"/>
    </source>
</evidence>
<protein>
    <submittedName>
        <fullName evidence="5">AraC family transcriptional regulator</fullName>
    </submittedName>
</protein>
<sequence>MLAAMTESTETRRQRADRRAGEFPPAPEPLPRPVIDSHTHLDITITEAGTPGGGPATGDHTAATPPADPVAAIIAVAAEAGVDRLVQVGVDVASSRWGVETAARHPSVLATVALHPNEAPRLADLDEALREIETLAADDRVRGIGETGLDFFRTGEDGRAAQEASFRAHIAIAKRFGKALVIHDRDAHADVLRVLDDEGAPETVVLHCFSGDAEFAAECVHRGYVLSFAGTVTFGSATALRDAAKITPLDQLLVETDAPYLTPMPHRGRPNASYLIPLTVRALAGTTGADLDELCAAISATGDRVFGPW</sequence>
<dbReference type="GO" id="GO:0005829">
    <property type="term" value="C:cytosol"/>
    <property type="evidence" value="ECO:0007669"/>
    <property type="project" value="TreeGrafter"/>
</dbReference>
<dbReference type="InterPro" id="IPR018228">
    <property type="entry name" value="DNase_TatD-rel_CS"/>
</dbReference>
<feature type="binding site" evidence="3">
    <location>
        <position position="183"/>
    </location>
    <ligand>
        <name>a divalent metal cation</name>
        <dbReference type="ChEBI" id="CHEBI:60240"/>
        <label>2</label>
    </ligand>
</feature>
<dbReference type="RefSeq" id="WP_212826265.1">
    <property type="nucleotide sequence ID" value="NZ_AP023359.1"/>
</dbReference>
<dbReference type="CDD" id="cd01310">
    <property type="entry name" value="TatD_DNAse"/>
    <property type="match status" value="1"/>
</dbReference>
<evidence type="ECO:0000256" key="2">
    <source>
        <dbReference type="ARBA" id="ARBA00022801"/>
    </source>
</evidence>
<keyword evidence="6" id="KW-1185">Reference proteome</keyword>
<reference evidence="5" key="1">
    <citation type="submission" date="2020-08" db="EMBL/GenBank/DDBJ databases">
        <title>Whole genome shotgun sequence of Polymorphospora rubra NBRC 101157.</title>
        <authorList>
            <person name="Komaki H."/>
            <person name="Tamura T."/>
        </authorList>
    </citation>
    <scope>NUCLEOTIDE SEQUENCE</scope>
    <source>
        <strain evidence="5">NBRC 101157</strain>
    </source>
</reference>
<dbReference type="Proteomes" id="UP000680866">
    <property type="component" value="Chromosome"/>
</dbReference>
<dbReference type="GO" id="GO:0046872">
    <property type="term" value="F:metal ion binding"/>
    <property type="evidence" value="ECO:0007669"/>
    <property type="project" value="UniProtKB-KW"/>
</dbReference>
<dbReference type="EMBL" id="AP023359">
    <property type="protein sequence ID" value="BCJ66273.1"/>
    <property type="molecule type" value="Genomic_DNA"/>
</dbReference>
<dbReference type="KEGG" id="pry:Prubr_32940"/>
<gene>
    <name evidence="5" type="ORF">Prubr_32940</name>
</gene>
<dbReference type="Pfam" id="PF01026">
    <property type="entry name" value="TatD_DNase"/>
    <property type="match status" value="1"/>
</dbReference>
<dbReference type="InterPro" id="IPR032466">
    <property type="entry name" value="Metal_Hydrolase"/>
</dbReference>
<dbReference type="PIRSF" id="PIRSF005902">
    <property type="entry name" value="DNase_TatD"/>
    <property type="match status" value="1"/>
</dbReference>
<dbReference type="NCBIfam" id="TIGR00010">
    <property type="entry name" value="YchF/TatD family DNA exonuclease"/>
    <property type="match status" value="1"/>
</dbReference>
<evidence type="ECO:0000313" key="6">
    <source>
        <dbReference type="Proteomes" id="UP000680866"/>
    </source>
</evidence>
<dbReference type="GO" id="GO:0016788">
    <property type="term" value="F:hydrolase activity, acting on ester bonds"/>
    <property type="evidence" value="ECO:0007669"/>
    <property type="project" value="InterPro"/>
</dbReference>
<evidence type="ECO:0000256" key="3">
    <source>
        <dbReference type="PIRSR" id="PIRSR005902-1"/>
    </source>
</evidence>
<feature type="binding site" evidence="3">
    <location>
        <position position="257"/>
    </location>
    <ligand>
        <name>a divalent metal cation</name>
        <dbReference type="ChEBI" id="CHEBI:60240"/>
        <label>1</label>
    </ligand>
</feature>
<dbReference type="PANTHER" id="PTHR46124">
    <property type="entry name" value="D-AMINOACYL-TRNA DEACYLASE"/>
    <property type="match status" value="1"/>
</dbReference>
<dbReference type="AlphaFoldDB" id="A0A810N3I0"/>
<dbReference type="InterPro" id="IPR001130">
    <property type="entry name" value="TatD-like"/>
</dbReference>
<feature type="binding site" evidence="3">
    <location>
        <position position="207"/>
    </location>
    <ligand>
        <name>a divalent metal cation</name>
        <dbReference type="ChEBI" id="CHEBI:60240"/>
        <label>2</label>
    </ligand>
</feature>